<proteinExistence type="inferred from homology"/>
<sequence>MRFRGFPPLFRSDRKLFSFWSEIFGIEFCACAEALTVPGEAGSAEKFCRSVWAVQVLPPRAPGSGLPPASAADSLRSRNLLRPEPLLDQQLKQQQQMPEPLRFSEENFSWLGSHGFCVSSSGTDSTSAASSAVVSIIIIIIFIRMTLTAYKQKMRELPLVSIFCSCLLPELGGPKAEEKEDVGVVDLNLCNIRDMEVIELSKRASGQAFEVILKPPTFDGGPELRATTPPRPKPSLEEIQKKLDAAQERRKCQEAELLKHLAERREHEREVAQKALTKERQEHRADANKQQKQMHLNASQDEEDKHTREVS</sequence>
<feature type="transmembrane region" description="Helical" evidence="4">
    <location>
        <begin position="128"/>
        <end position="147"/>
    </location>
</feature>
<dbReference type="GeneTree" id="ENSGT01030000234597"/>
<dbReference type="SUPFAM" id="SSF101494">
    <property type="entry name" value="Stathmin"/>
    <property type="match status" value="1"/>
</dbReference>
<evidence type="ECO:0000313" key="6">
    <source>
        <dbReference type="Proteomes" id="UP000694383"/>
    </source>
</evidence>
<dbReference type="InterPro" id="IPR000956">
    <property type="entry name" value="Stathmin_fam"/>
</dbReference>
<name>A0A8C7XCC1_9TELE</name>
<protein>
    <submittedName>
        <fullName evidence="5">Stathmin-like 4, like</fullName>
    </submittedName>
</protein>
<dbReference type="Ensembl" id="ENSOSIT00000011405.1">
    <property type="protein sequence ID" value="ENSOSIP00000010738.1"/>
    <property type="gene ID" value="ENSOSIG00000006525.1"/>
</dbReference>
<feature type="compositionally biased region" description="Basic and acidic residues" evidence="3">
    <location>
        <begin position="263"/>
        <end position="289"/>
    </location>
</feature>
<keyword evidence="2" id="KW-0175">Coiled coil</keyword>
<organism evidence="5 6">
    <name type="scientific">Oryzias sinensis</name>
    <name type="common">Chinese medaka</name>
    <dbReference type="NCBI Taxonomy" id="183150"/>
    <lineage>
        <taxon>Eukaryota</taxon>
        <taxon>Metazoa</taxon>
        <taxon>Chordata</taxon>
        <taxon>Craniata</taxon>
        <taxon>Vertebrata</taxon>
        <taxon>Euteleostomi</taxon>
        <taxon>Actinopterygii</taxon>
        <taxon>Neopterygii</taxon>
        <taxon>Teleostei</taxon>
        <taxon>Neoteleostei</taxon>
        <taxon>Acanthomorphata</taxon>
        <taxon>Ovalentaria</taxon>
        <taxon>Atherinomorphae</taxon>
        <taxon>Beloniformes</taxon>
        <taxon>Adrianichthyidae</taxon>
        <taxon>Oryziinae</taxon>
        <taxon>Oryzias</taxon>
    </lineage>
</organism>
<reference evidence="5" key="1">
    <citation type="submission" date="2025-08" db="UniProtKB">
        <authorList>
            <consortium name="Ensembl"/>
        </authorList>
    </citation>
    <scope>IDENTIFICATION</scope>
</reference>
<keyword evidence="4" id="KW-1133">Transmembrane helix</keyword>
<dbReference type="InterPro" id="IPR036002">
    <property type="entry name" value="Stathmin_sf"/>
</dbReference>
<evidence type="ECO:0000256" key="2">
    <source>
        <dbReference type="ARBA" id="ARBA00023054"/>
    </source>
</evidence>
<dbReference type="PANTHER" id="PTHR10104">
    <property type="entry name" value="STATHMIN"/>
    <property type="match status" value="1"/>
</dbReference>
<dbReference type="Pfam" id="PF00836">
    <property type="entry name" value="Stathmin"/>
    <property type="match status" value="1"/>
</dbReference>
<dbReference type="AlphaFoldDB" id="A0A8C7XCC1"/>
<dbReference type="GO" id="GO:0005737">
    <property type="term" value="C:cytoplasm"/>
    <property type="evidence" value="ECO:0007669"/>
    <property type="project" value="TreeGrafter"/>
</dbReference>
<feature type="compositionally biased region" description="Polar residues" evidence="3">
    <location>
        <begin position="290"/>
        <end position="299"/>
    </location>
</feature>
<dbReference type="GO" id="GO:0031175">
    <property type="term" value="P:neuron projection development"/>
    <property type="evidence" value="ECO:0007669"/>
    <property type="project" value="TreeGrafter"/>
</dbReference>
<comment type="similarity">
    <text evidence="1">Belongs to the stathmin family.</text>
</comment>
<dbReference type="PANTHER" id="PTHR10104:SF21">
    <property type="entry name" value="STATHMIN"/>
    <property type="match status" value="1"/>
</dbReference>
<keyword evidence="4" id="KW-0472">Membrane</keyword>
<accession>A0A8C7XCC1</accession>
<dbReference type="Proteomes" id="UP000694383">
    <property type="component" value="Unplaced"/>
</dbReference>
<dbReference type="GO" id="GO:0031110">
    <property type="term" value="P:regulation of microtubule polymerization or depolymerization"/>
    <property type="evidence" value="ECO:0007669"/>
    <property type="project" value="InterPro"/>
</dbReference>
<dbReference type="InterPro" id="IPR030514">
    <property type="entry name" value="Stathmin_CS"/>
</dbReference>
<dbReference type="GO" id="GO:0015631">
    <property type="term" value="F:tubulin binding"/>
    <property type="evidence" value="ECO:0007669"/>
    <property type="project" value="TreeGrafter"/>
</dbReference>
<evidence type="ECO:0000256" key="4">
    <source>
        <dbReference type="SAM" id="Phobius"/>
    </source>
</evidence>
<keyword evidence="4" id="KW-0812">Transmembrane</keyword>
<dbReference type="Gene3D" id="6.10.280.30">
    <property type="match status" value="1"/>
</dbReference>
<evidence type="ECO:0000256" key="1">
    <source>
        <dbReference type="ARBA" id="ARBA00006959"/>
    </source>
</evidence>
<evidence type="ECO:0000256" key="3">
    <source>
        <dbReference type="SAM" id="MobiDB-lite"/>
    </source>
</evidence>
<keyword evidence="6" id="KW-1185">Reference proteome</keyword>
<dbReference type="GO" id="GO:0043005">
    <property type="term" value="C:neuron projection"/>
    <property type="evidence" value="ECO:0007669"/>
    <property type="project" value="TreeGrafter"/>
</dbReference>
<dbReference type="PROSITE" id="PS01041">
    <property type="entry name" value="STATHMIN_2"/>
    <property type="match status" value="1"/>
</dbReference>
<reference evidence="5" key="2">
    <citation type="submission" date="2025-09" db="UniProtKB">
        <authorList>
            <consortium name="Ensembl"/>
        </authorList>
    </citation>
    <scope>IDENTIFICATION</scope>
</reference>
<dbReference type="GO" id="GO:0007019">
    <property type="term" value="P:microtubule depolymerization"/>
    <property type="evidence" value="ECO:0007669"/>
    <property type="project" value="TreeGrafter"/>
</dbReference>
<dbReference type="PRINTS" id="PR00345">
    <property type="entry name" value="STATHMIN"/>
</dbReference>
<feature type="region of interest" description="Disordered" evidence="3">
    <location>
        <begin position="263"/>
        <end position="311"/>
    </location>
</feature>
<evidence type="ECO:0000313" key="5">
    <source>
        <dbReference type="Ensembl" id="ENSOSIP00000010738.1"/>
    </source>
</evidence>
<dbReference type="PROSITE" id="PS51663">
    <property type="entry name" value="STATHMIN_3"/>
    <property type="match status" value="1"/>
</dbReference>